<organism evidence="1 2">
    <name type="scientific">Methanospirillum lacunae</name>
    <dbReference type="NCBI Taxonomy" id="668570"/>
    <lineage>
        <taxon>Archaea</taxon>
        <taxon>Methanobacteriati</taxon>
        <taxon>Methanobacteriota</taxon>
        <taxon>Stenosarchaea group</taxon>
        <taxon>Methanomicrobia</taxon>
        <taxon>Methanomicrobiales</taxon>
        <taxon>Methanospirillaceae</taxon>
        <taxon>Methanospirillum</taxon>
    </lineage>
</organism>
<keyword evidence="2" id="KW-1185">Reference proteome</keyword>
<reference evidence="1 2" key="1">
    <citation type="submission" date="2018-05" db="EMBL/GenBank/DDBJ databases">
        <title>Draft genome of Methanospirillum lacunae Ki8-1.</title>
        <authorList>
            <person name="Dueholm M.S."/>
            <person name="Nielsen P.H."/>
            <person name="Bakmann L.F."/>
            <person name="Otzen D.E."/>
        </authorList>
    </citation>
    <scope>NUCLEOTIDE SEQUENCE [LARGE SCALE GENOMIC DNA]</scope>
    <source>
        <strain evidence="1 2">Ki8-1</strain>
    </source>
</reference>
<dbReference type="AlphaFoldDB" id="A0A2V2N0Z4"/>
<comment type="caution">
    <text evidence="1">The sequence shown here is derived from an EMBL/GenBank/DDBJ whole genome shotgun (WGS) entry which is preliminary data.</text>
</comment>
<dbReference type="Proteomes" id="UP000245657">
    <property type="component" value="Unassembled WGS sequence"/>
</dbReference>
<dbReference type="EMBL" id="QGMY01000018">
    <property type="protein sequence ID" value="PWR69847.1"/>
    <property type="molecule type" value="Genomic_DNA"/>
</dbReference>
<dbReference type="RefSeq" id="WP_109970171.1">
    <property type="nucleotide sequence ID" value="NZ_CP176093.1"/>
</dbReference>
<name>A0A2V2N0Z4_9EURY</name>
<evidence type="ECO:0000313" key="1">
    <source>
        <dbReference type="EMBL" id="PWR69847.1"/>
    </source>
</evidence>
<protein>
    <submittedName>
        <fullName evidence="1">Uncharacterized protein</fullName>
    </submittedName>
</protein>
<evidence type="ECO:0000313" key="2">
    <source>
        <dbReference type="Proteomes" id="UP000245657"/>
    </source>
</evidence>
<accession>A0A2V2N0Z4</accession>
<dbReference type="GeneID" id="97550107"/>
<sequence>MIGLEVIIVEKKDQMHELTDGVCFPTALLVAKDRSLDIESLSSICHFLFLAQFSFLFLIRLI</sequence>
<gene>
    <name evidence="1" type="ORF">DK846_16860</name>
</gene>
<proteinExistence type="predicted"/>